<keyword evidence="3" id="KW-1185">Reference proteome</keyword>
<organism evidence="2 3">
    <name type="scientific">Luteimonas yindakuii</name>
    <dbReference type="NCBI Taxonomy" id="2565782"/>
    <lineage>
        <taxon>Bacteria</taxon>
        <taxon>Pseudomonadati</taxon>
        <taxon>Pseudomonadota</taxon>
        <taxon>Gammaproteobacteria</taxon>
        <taxon>Lysobacterales</taxon>
        <taxon>Lysobacteraceae</taxon>
        <taxon>Luteimonas</taxon>
    </lineage>
</organism>
<reference evidence="2 3" key="1">
    <citation type="submission" date="2019-01" db="EMBL/GenBank/DDBJ databases">
        <authorList>
            <person name="Zhang S."/>
        </authorList>
    </citation>
    <scope>NUCLEOTIDE SEQUENCE [LARGE SCALE GENOMIC DNA]</scope>
    <source>
        <strain evidence="2 3">1626</strain>
    </source>
</reference>
<evidence type="ECO:0000256" key="1">
    <source>
        <dbReference type="SAM" id="MobiDB-lite"/>
    </source>
</evidence>
<accession>A0A4Z1RC04</accession>
<dbReference type="RefSeq" id="WP_134673088.1">
    <property type="nucleotide sequence ID" value="NZ_SPUH01000001.1"/>
</dbReference>
<dbReference type="Proteomes" id="UP000298681">
    <property type="component" value="Unassembled WGS sequence"/>
</dbReference>
<evidence type="ECO:0000313" key="2">
    <source>
        <dbReference type="EMBL" id="TKS53703.1"/>
    </source>
</evidence>
<sequence length="364" mass="39795">MKAPLFSAVVLAMTLPITDAGAQSFGDRLKGLARDQVLEMARERAAHELDVDDVTAPVEVEHRKDPGPRGQMRPRLKGIDPISGAQVAMMGHNQSLAAGRFYPEDHQFIPPVLEGYTHVRRGQGQWLPASSGGISTCDPRYIVLAKAGRSDAPDNVPSECLRMEGQIVGGRQLVNPDAVDSMKAAASREEAVASYQERVNALSGTDKYYFRGEGQWVGVQGGVMLQLSKQAFTNNLGFVAGPNVVTRTYGVGTHRVDPGNLAFFIPLTAEEIASQAGPTWNARDNYFNQNWSAVFYRVTSVRPCRGDMYLINVVVDEVRYHLGRDARAPFRSWRPGSEHTLPTGVPKSARASGPEMAPEHYCTT</sequence>
<proteinExistence type="predicted"/>
<name>A0A4Z1RC04_9GAMM</name>
<protein>
    <submittedName>
        <fullName evidence="2">Uncharacterized protein</fullName>
    </submittedName>
</protein>
<comment type="caution">
    <text evidence="2">The sequence shown here is derived from an EMBL/GenBank/DDBJ whole genome shotgun (WGS) entry which is preliminary data.</text>
</comment>
<dbReference type="EMBL" id="SPUH01000001">
    <property type="protein sequence ID" value="TKS53703.1"/>
    <property type="molecule type" value="Genomic_DNA"/>
</dbReference>
<evidence type="ECO:0000313" key="3">
    <source>
        <dbReference type="Proteomes" id="UP000298681"/>
    </source>
</evidence>
<feature type="region of interest" description="Disordered" evidence="1">
    <location>
        <begin position="333"/>
        <end position="364"/>
    </location>
</feature>
<gene>
    <name evidence="2" type="ORF">E4582_02225</name>
</gene>
<dbReference type="AlphaFoldDB" id="A0A4Z1RC04"/>